<gene>
    <name evidence="2" type="ORF">BU14_0352s0009</name>
</gene>
<name>A0A1X6NXX4_PORUM</name>
<feature type="compositionally biased region" description="Pro residues" evidence="1">
    <location>
        <begin position="342"/>
        <end position="358"/>
    </location>
</feature>
<feature type="compositionally biased region" description="Low complexity" evidence="1">
    <location>
        <begin position="295"/>
        <end position="318"/>
    </location>
</feature>
<feature type="compositionally biased region" description="Gly residues" evidence="1">
    <location>
        <begin position="282"/>
        <end position="294"/>
    </location>
</feature>
<accession>A0A1X6NXX4</accession>
<organism evidence="2 3">
    <name type="scientific">Porphyra umbilicalis</name>
    <name type="common">Purple laver</name>
    <name type="synonym">Red alga</name>
    <dbReference type="NCBI Taxonomy" id="2786"/>
    <lineage>
        <taxon>Eukaryota</taxon>
        <taxon>Rhodophyta</taxon>
        <taxon>Bangiophyceae</taxon>
        <taxon>Bangiales</taxon>
        <taxon>Bangiaceae</taxon>
        <taxon>Porphyra</taxon>
    </lineage>
</organism>
<evidence type="ECO:0000256" key="1">
    <source>
        <dbReference type="SAM" id="MobiDB-lite"/>
    </source>
</evidence>
<dbReference type="EMBL" id="KV918999">
    <property type="protein sequence ID" value="OSX73390.1"/>
    <property type="molecule type" value="Genomic_DNA"/>
</dbReference>
<dbReference type="AlphaFoldDB" id="A0A1X6NXX4"/>
<evidence type="ECO:0000313" key="2">
    <source>
        <dbReference type="EMBL" id="OSX73390.1"/>
    </source>
</evidence>
<evidence type="ECO:0000313" key="3">
    <source>
        <dbReference type="Proteomes" id="UP000218209"/>
    </source>
</evidence>
<feature type="compositionally biased region" description="Gly residues" evidence="1">
    <location>
        <begin position="409"/>
        <end position="421"/>
    </location>
</feature>
<feature type="compositionally biased region" description="Low complexity" evidence="1">
    <location>
        <begin position="474"/>
        <end position="504"/>
    </location>
</feature>
<keyword evidence="3" id="KW-1185">Reference proteome</keyword>
<sequence length="618" mass="63169">MVDLHSSEGQLMQRTYTMFLPYATINGITIGAITTQPVKPCEQERVGAAPTIVDLVDGPQCAARFLLHEATGTLVSLGVERNGRNLIGYSIHGRERGGAATATLPRRTVLQMDLPPAVEGERGPPAAGPDLTVRRQLSITSGVGWGLPASLAVEASPPLAPTLPTSPIDFDGFVDQMARLFGEVALRGRPSRQGGAAAAAATPWSGSPRPTGWVPQPPGSHWWERLPATPPTGIDEATSSFCPLPLAAVRRLQVGFVQATCNSAGVQRPVGHLAPPTPPDGDAGGVSDGGGGRPWGRPAPARAPSRRLPPGGRRVGSPASVCDVHAPSSGGSGSGSGSGRSDPPPRWAPSALPPPQPLPRARSRRSGATPEEVATARRARRERNRQSAARANEVRRQRRLAAKATAAAGVGGMPGGGGGGVPPATATLARGWAAGSAAAGAAAGPRRGGAVGRAAPAAPAVDLDGWQASDRPRPWAAARLPRIEATAAPRGRTAAGARAPTRRAISAGAPPPPDKNPPSSRRHDMPPHGSVPPRGAATRVVGSGRRPLPQPTVPPADVRVGGRRRPLVRAGRGGGGRAAGAPRLADGVHTRRGSPWLPTRPWLPVAPRGARGAGGRGG</sequence>
<feature type="region of interest" description="Disordered" evidence="1">
    <location>
        <begin position="267"/>
        <end position="618"/>
    </location>
</feature>
<feature type="compositionally biased region" description="Low complexity" evidence="1">
    <location>
        <begin position="422"/>
        <end position="445"/>
    </location>
</feature>
<feature type="region of interest" description="Disordered" evidence="1">
    <location>
        <begin position="189"/>
        <end position="219"/>
    </location>
</feature>
<proteinExistence type="predicted"/>
<protein>
    <submittedName>
        <fullName evidence="2">Uncharacterized protein</fullName>
    </submittedName>
</protein>
<reference evidence="2 3" key="1">
    <citation type="submission" date="2017-03" db="EMBL/GenBank/DDBJ databases">
        <title>WGS assembly of Porphyra umbilicalis.</title>
        <authorList>
            <person name="Brawley S.H."/>
            <person name="Blouin N.A."/>
            <person name="Ficko-Blean E."/>
            <person name="Wheeler G.L."/>
            <person name="Lohr M."/>
            <person name="Goodson H.V."/>
            <person name="Jenkins J.W."/>
            <person name="Blaby-Haas C.E."/>
            <person name="Helliwell K.E."/>
            <person name="Chan C."/>
            <person name="Marriage T."/>
            <person name="Bhattacharya D."/>
            <person name="Klein A.S."/>
            <person name="Badis Y."/>
            <person name="Brodie J."/>
            <person name="Cao Y."/>
            <person name="Collen J."/>
            <person name="Dittami S.M."/>
            <person name="Gachon C.M."/>
            <person name="Green B.R."/>
            <person name="Karpowicz S."/>
            <person name="Kim J.W."/>
            <person name="Kudahl U."/>
            <person name="Lin S."/>
            <person name="Michel G."/>
            <person name="Mittag M."/>
            <person name="Olson B.J."/>
            <person name="Pangilinan J."/>
            <person name="Peng Y."/>
            <person name="Qiu H."/>
            <person name="Shu S."/>
            <person name="Singer J.T."/>
            <person name="Smith A.G."/>
            <person name="Sprecher B.N."/>
            <person name="Wagner V."/>
            <person name="Wang W."/>
            <person name="Wang Z.-Y."/>
            <person name="Yan J."/>
            <person name="Yarish C."/>
            <person name="Zoeuner-Riek S."/>
            <person name="Zhuang Y."/>
            <person name="Zou Y."/>
            <person name="Lindquist E.A."/>
            <person name="Grimwood J."/>
            <person name="Barry K."/>
            <person name="Rokhsar D.S."/>
            <person name="Schmutz J."/>
            <person name="Stiller J.W."/>
            <person name="Grossman A.R."/>
            <person name="Prochnik S.E."/>
        </authorList>
    </citation>
    <scope>NUCLEOTIDE SEQUENCE [LARGE SCALE GENOMIC DNA]</scope>
    <source>
        <strain evidence="2">4086291</strain>
    </source>
</reference>
<dbReference type="Proteomes" id="UP000218209">
    <property type="component" value="Unassembled WGS sequence"/>
</dbReference>